<evidence type="ECO:0000313" key="1">
    <source>
        <dbReference type="EMBL" id="RFT14754.1"/>
    </source>
</evidence>
<sequence length="93" mass="10804">MIVGVLTLEFFLEYSHSLKEKRRFINSFTDRLKHRYNVSVSEIAFQESWQRTVLAVATVNSQQAVVQQVLNRILDEARATSEALLSGHQLNYY</sequence>
<reference evidence="1 2" key="1">
    <citation type="submission" date="2018-08" db="EMBL/GenBank/DDBJ databases">
        <title>Genome analysis of the thermophilic bacterium of the candidate phylum Aminicenantes from deep subsurface aquifer revealed its physiology and ecological role.</title>
        <authorList>
            <person name="Kadnikov V.V."/>
            <person name="Mardanov A.V."/>
            <person name="Beletsky A.V."/>
            <person name="Karnachuk O.V."/>
            <person name="Ravin N.V."/>
        </authorList>
    </citation>
    <scope>NUCLEOTIDE SEQUENCE [LARGE SCALE GENOMIC DNA]</scope>
    <source>
        <strain evidence="1">BY38</strain>
    </source>
</reference>
<evidence type="ECO:0000313" key="2">
    <source>
        <dbReference type="Proteomes" id="UP000257323"/>
    </source>
</evidence>
<dbReference type="Pfam" id="PF04456">
    <property type="entry name" value="DUF503"/>
    <property type="match status" value="1"/>
</dbReference>
<dbReference type="PANTHER" id="PTHR36441">
    <property type="entry name" value="HYPOTHETICAL CYTOSOLIC PROTEIN"/>
    <property type="match status" value="1"/>
</dbReference>
<dbReference type="SUPFAM" id="SSF103007">
    <property type="entry name" value="Hypothetical protein TT1725"/>
    <property type="match status" value="1"/>
</dbReference>
<comment type="caution">
    <text evidence="1">The sequence shown here is derived from an EMBL/GenBank/DDBJ whole genome shotgun (WGS) entry which is preliminary data.</text>
</comment>
<dbReference type="EMBL" id="QUAH01000021">
    <property type="protein sequence ID" value="RFT14754.1"/>
    <property type="molecule type" value="Genomic_DNA"/>
</dbReference>
<name>A0A3E2BJ91_9BACT</name>
<gene>
    <name evidence="1" type="ORF">OP8BY_2424</name>
</gene>
<dbReference type="PANTHER" id="PTHR36441:SF1">
    <property type="entry name" value="DUF503 DOMAIN-CONTAINING PROTEIN"/>
    <property type="match status" value="1"/>
</dbReference>
<protein>
    <submittedName>
        <fullName evidence="1">YlxP-like protein</fullName>
    </submittedName>
</protein>
<accession>A0A3E2BJ91</accession>
<organism evidence="1 2">
    <name type="scientific">Candidatus Saccharicenans subterraneus</name>
    <dbReference type="NCBI Taxonomy" id="2508984"/>
    <lineage>
        <taxon>Bacteria</taxon>
        <taxon>Candidatus Aminicenantota</taxon>
        <taxon>Candidatus Aminicenantia</taxon>
        <taxon>Candidatus Aminicenantales</taxon>
        <taxon>Candidatus Saccharicenantaceae</taxon>
        <taxon>Candidatus Saccharicenans</taxon>
    </lineage>
</organism>
<dbReference type="InterPro" id="IPR036746">
    <property type="entry name" value="TT1725-like_sf"/>
</dbReference>
<dbReference type="AlphaFoldDB" id="A0A3E2BJ91"/>
<dbReference type="Proteomes" id="UP000257323">
    <property type="component" value="Unassembled WGS sequence"/>
</dbReference>
<proteinExistence type="predicted"/>
<dbReference type="Gene3D" id="3.30.70.1120">
    <property type="entry name" value="TT1725-like"/>
    <property type="match status" value="1"/>
</dbReference>
<dbReference type="InterPro" id="IPR007546">
    <property type="entry name" value="DUF503"/>
</dbReference>